<protein>
    <submittedName>
        <fullName evidence="1">Uncharacterized protein</fullName>
    </submittedName>
</protein>
<comment type="caution">
    <text evidence="1">The sequence shown here is derived from an EMBL/GenBank/DDBJ whole genome shotgun (WGS) entry which is preliminary data.</text>
</comment>
<name>X1NBM6_9ZZZZ</name>
<evidence type="ECO:0000313" key="1">
    <source>
        <dbReference type="EMBL" id="GAI41018.1"/>
    </source>
</evidence>
<gene>
    <name evidence="1" type="ORF">S06H3_52022</name>
</gene>
<feature type="non-terminal residue" evidence="1">
    <location>
        <position position="45"/>
    </location>
</feature>
<organism evidence="1">
    <name type="scientific">marine sediment metagenome</name>
    <dbReference type="NCBI Taxonomy" id="412755"/>
    <lineage>
        <taxon>unclassified sequences</taxon>
        <taxon>metagenomes</taxon>
        <taxon>ecological metagenomes</taxon>
    </lineage>
</organism>
<dbReference type="EMBL" id="BARV01033056">
    <property type="protein sequence ID" value="GAI41018.1"/>
    <property type="molecule type" value="Genomic_DNA"/>
</dbReference>
<dbReference type="AlphaFoldDB" id="X1NBM6"/>
<reference evidence="1" key="1">
    <citation type="journal article" date="2014" name="Front. Microbiol.">
        <title>High frequency of phylogenetically diverse reductive dehalogenase-homologous genes in deep subseafloor sedimentary metagenomes.</title>
        <authorList>
            <person name="Kawai M."/>
            <person name="Futagami T."/>
            <person name="Toyoda A."/>
            <person name="Takaki Y."/>
            <person name="Nishi S."/>
            <person name="Hori S."/>
            <person name="Arai W."/>
            <person name="Tsubouchi T."/>
            <person name="Morono Y."/>
            <person name="Uchiyama I."/>
            <person name="Ito T."/>
            <person name="Fujiyama A."/>
            <person name="Inagaki F."/>
            <person name="Takami H."/>
        </authorList>
    </citation>
    <scope>NUCLEOTIDE SEQUENCE</scope>
    <source>
        <strain evidence="1">Expedition CK06-06</strain>
    </source>
</reference>
<sequence>MQNELDDFIKDYNDIKNYLLKVSNLNYDASFPELIDARRNNPVIS</sequence>
<accession>X1NBM6</accession>
<proteinExistence type="predicted"/>